<dbReference type="Proteomes" id="UP000294886">
    <property type="component" value="Unassembled WGS sequence"/>
</dbReference>
<dbReference type="SUPFAM" id="SSF64288">
    <property type="entry name" value="Chorismate lyase-like"/>
    <property type="match status" value="1"/>
</dbReference>
<dbReference type="PROSITE" id="PS50949">
    <property type="entry name" value="HTH_GNTR"/>
    <property type="match status" value="1"/>
</dbReference>
<dbReference type="SUPFAM" id="SSF46785">
    <property type="entry name" value="Winged helix' DNA-binding domain"/>
    <property type="match status" value="1"/>
</dbReference>
<name>A0A101E5P3_9THEO</name>
<gene>
    <name evidence="5" type="ORF">EV203_11626</name>
</gene>
<dbReference type="SMART" id="SM00345">
    <property type="entry name" value="HTH_GNTR"/>
    <property type="match status" value="1"/>
</dbReference>
<dbReference type="Pfam" id="PF00392">
    <property type="entry name" value="GntR"/>
    <property type="match status" value="1"/>
</dbReference>
<evidence type="ECO:0000256" key="3">
    <source>
        <dbReference type="ARBA" id="ARBA00023163"/>
    </source>
</evidence>
<reference evidence="5 6" key="1">
    <citation type="submission" date="2019-03" db="EMBL/GenBank/DDBJ databases">
        <title>Genomic Encyclopedia of Type Strains, Phase IV (KMG-IV): sequencing the most valuable type-strain genomes for metagenomic binning, comparative biology and taxonomic classification.</title>
        <authorList>
            <person name="Goeker M."/>
        </authorList>
    </citation>
    <scope>NUCLEOTIDE SEQUENCE [LARGE SCALE GENOMIC DNA]</scope>
    <source>
        <strain evidence="5 6">DSM 13054</strain>
    </source>
</reference>
<dbReference type="InterPro" id="IPR050679">
    <property type="entry name" value="Bact_HTH_transcr_reg"/>
</dbReference>
<dbReference type="PANTHER" id="PTHR44846:SF17">
    <property type="entry name" value="GNTR-FAMILY TRANSCRIPTIONAL REGULATOR"/>
    <property type="match status" value="1"/>
</dbReference>
<dbReference type="PRINTS" id="PR00035">
    <property type="entry name" value="HTHGNTR"/>
</dbReference>
<dbReference type="SMART" id="SM00866">
    <property type="entry name" value="UTRA"/>
    <property type="match status" value="1"/>
</dbReference>
<dbReference type="PANTHER" id="PTHR44846">
    <property type="entry name" value="MANNOSYL-D-GLYCERATE TRANSPORT/METABOLISM SYSTEM REPRESSOR MNGR-RELATED"/>
    <property type="match status" value="1"/>
</dbReference>
<accession>A0A101E5P3</accession>
<dbReference type="InterPro" id="IPR036390">
    <property type="entry name" value="WH_DNA-bd_sf"/>
</dbReference>
<comment type="caution">
    <text evidence="5">The sequence shown here is derived from an EMBL/GenBank/DDBJ whole genome shotgun (WGS) entry which is preliminary data.</text>
</comment>
<dbReference type="InterPro" id="IPR000524">
    <property type="entry name" value="Tscrpt_reg_HTH_GntR"/>
</dbReference>
<sequence>MTTVLKIKGAFVMLLPEKKPLYELALKKMEELIKTGQWKEGTKLPSESQLAKQFGISRATLREAMRILEEEGLIVKQQGVGTFVRRKPLIKSGLEELFSVTALIERQGMVPGTKDFTVYKLPATENEAKHLRIKPGDIIYKVERIRTADNVPVVYCIDRLPENIVGESFTGFEQSIFAYLEAEHSIRITYAISHIRVIKHDPVVEKKLMMDKNDSILLLEQVHYDENNTPILFSSNYFNASKFDFYIVRKRTL</sequence>
<protein>
    <submittedName>
        <fullName evidence="5">GntR family transcriptional regulator</fullName>
    </submittedName>
</protein>
<evidence type="ECO:0000256" key="1">
    <source>
        <dbReference type="ARBA" id="ARBA00023015"/>
    </source>
</evidence>
<keyword evidence="2" id="KW-0238">DNA-binding</keyword>
<organism evidence="5 6">
    <name type="scientific">Caldanaerobacter subterraneus</name>
    <dbReference type="NCBI Taxonomy" id="911092"/>
    <lineage>
        <taxon>Bacteria</taxon>
        <taxon>Bacillati</taxon>
        <taxon>Bacillota</taxon>
        <taxon>Clostridia</taxon>
        <taxon>Thermoanaerobacterales</taxon>
        <taxon>Thermoanaerobacteraceae</taxon>
        <taxon>Caldanaerobacter</taxon>
    </lineage>
</organism>
<evidence type="ECO:0000259" key="4">
    <source>
        <dbReference type="PROSITE" id="PS50949"/>
    </source>
</evidence>
<evidence type="ECO:0000313" key="6">
    <source>
        <dbReference type="Proteomes" id="UP000294886"/>
    </source>
</evidence>
<dbReference type="InterPro" id="IPR036388">
    <property type="entry name" value="WH-like_DNA-bd_sf"/>
</dbReference>
<dbReference type="GO" id="GO:0003700">
    <property type="term" value="F:DNA-binding transcription factor activity"/>
    <property type="evidence" value="ECO:0007669"/>
    <property type="project" value="InterPro"/>
</dbReference>
<evidence type="ECO:0000256" key="2">
    <source>
        <dbReference type="ARBA" id="ARBA00023125"/>
    </source>
</evidence>
<feature type="domain" description="HTH gntR-type" evidence="4">
    <location>
        <begin position="19"/>
        <end position="87"/>
    </location>
</feature>
<keyword evidence="3" id="KW-0804">Transcription</keyword>
<dbReference type="InterPro" id="IPR011663">
    <property type="entry name" value="UTRA"/>
</dbReference>
<dbReference type="GO" id="GO:0003677">
    <property type="term" value="F:DNA binding"/>
    <property type="evidence" value="ECO:0007669"/>
    <property type="project" value="UniProtKB-KW"/>
</dbReference>
<evidence type="ECO:0000313" key="5">
    <source>
        <dbReference type="EMBL" id="TCO63252.1"/>
    </source>
</evidence>
<keyword evidence="1" id="KW-0805">Transcription regulation</keyword>
<dbReference type="EMBL" id="SLWU01000016">
    <property type="protein sequence ID" value="TCO63252.1"/>
    <property type="molecule type" value="Genomic_DNA"/>
</dbReference>
<proteinExistence type="predicted"/>
<dbReference type="AlphaFoldDB" id="A0A101E5P3"/>
<dbReference type="Gene3D" id="1.10.10.10">
    <property type="entry name" value="Winged helix-like DNA-binding domain superfamily/Winged helix DNA-binding domain"/>
    <property type="match status" value="1"/>
</dbReference>
<dbReference type="InterPro" id="IPR028978">
    <property type="entry name" value="Chorismate_lyase_/UTRA_dom_sf"/>
</dbReference>
<dbReference type="Pfam" id="PF07702">
    <property type="entry name" value="UTRA"/>
    <property type="match status" value="1"/>
</dbReference>
<dbReference type="CDD" id="cd07377">
    <property type="entry name" value="WHTH_GntR"/>
    <property type="match status" value="1"/>
</dbReference>
<dbReference type="Gene3D" id="3.40.1410.10">
    <property type="entry name" value="Chorismate lyase-like"/>
    <property type="match status" value="1"/>
</dbReference>
<dbReference type="GO" id="GO:0045892">
    <property type="term" value="P:negative regulation of DNA-templated transcription"/>
    <property type="evidence" value="ECO:0007669"/>
    <property type="project" value="TreeGrafter"/>
</dbReference>